<comment type="caution">
    <text evidence="1">The sequence shown here is derived from an EMBL/GenBank/DDBJ whole genome shotgun (WGS) entry which is preliminary data.</text>
</comment>
<keyword evidence="2" id="KW-1185">Reference proteome</keyword>
<accession>A0A9X2HX41</accession>
<organism evidence="1 2">
    <name type="scientific">Sphingomonas liriopis</name>
    <dbReference type="NCBI Taxonomy" id="2949094"/>
    <lineage>
        <taxon>Bacteria</taxon>
        <taxon>Pseudomonadati</taxon>
        <taxon>Pseudomonadota</taxon>
        <taxon>Alphaproteobacteria</taxon>
        <taxon>Sphingomonadales</taxon>
        <taxon>Sphingomonadaceae</taxon>
        <taxon>Sphingomonas</taxon>
    </lineage>
</organism>
<evidence type="ECO:0000313" key="2">
    <source>
        <dbReference type="Proteomes" id="UP001139486"/>
    </source>
</evidence>
<dbReference type="GO" id="GO:0003677">
    <property type="term" value="F:DNA binding"/>
    <property type="evidence" value="ECO:0007669"/>
    <property type="project" value="UniProtKB-KW"/>
</dbReference>
<name>A0A9X2HX41_9SPHN</name>
<dbReference type="EMBL" id="JAMLDY010000006">
    <property type="protein sequence ID" value="MCP3734405.1"/>
    <property type="molecule type" value="Genomic_DNA"/>
</dbReference>
<dbReference type="Proteomes" id="UP001139486">
    <property type="component" value="Unassembled WGS sequence"/>
</dbReference>
<evidence type="ECO:0000313" key="1">
    <source>
        <dbReference type="EMBL" id="MCP3734405.1"/>
    </source>
</evidence>
<dbReference type="InterPro" id="IPR037914">
    <property type="entry name" value="SpoVT-AbrB_sf"/>
</dbReference>
<dbReference type="AlphaFoldDB" id="A0A9X2HX41"/>
<dbReference type="SUPFAM" id="SSF89447">
    <property type="entry name" value="AbrB/MazE/MraZ-like"/>
    <property type="match status" value="1"/>
</dbReference>
<protein>
    <submittedName>
        <fullName evidence="1">AbrB/MazE/SpoVT family DNA-binding domain-containing protein</fullName>
    </submittedName>
</protein>
<proteinExistence type="predicted"/>
<sequence length="112" mass="12720">MAKPDMTQDERVQAIDHAYGSMPWLKSRERKRVSVKVFKSGNSMALRLPASLGLQAGSEIELEIEDDAHVSFDLPDKPKRKIDVARFWGTLPDLTPIPDEDRLFAPRDDSDR</sequence>
<reference evidence="1" key="1">
    <citation type="submission" date="2022-05" db="EMBL/GenBank/DDBJ databases">
        <title>Sphingomonas sp. strain RP10 Genome sequencing and assembly.</title>
        <authorList>
            <person name="Kim I."/>
        </authorList>
    </citation>
    <scope>NUCLEOTIDE SEQUENCE</scope>
    <source>
        <strain evidence="1">RP10</strain>
    </source>
</reference>
<gene>
    <name evidence="1" type="ORF">M9979_05875</name>
</gene>
<dbReference type="Gene3D" id="2.10.260.10">
    <property type="match status" value="1"/>
</dbReference>
<keyword evidence="1" id="KW-0238">DNA-binding</keyword>